<feature type="transmembrane region" description="Helical" evidence="1">
    <location>
        <begin position="31"/>
        <end position="51"/>
    </location>
</feature>
<evidence type="ECO:0000256" key="1">
    <source>
        <dbReference type="SAM" id="Phobius"/>
    </source>
</evidence>
<feature type="transmembrane region" description="Helical" evidence="1">
    <location>
        <begin position="6"/>
        <end position="24"/>
    </location>
</feature>
<gene>
    <name evidence="2" type="ORF">UU85_C0006G0017</name>
</gene>
<accession>A0A0G0XJU7</accession>
<sequence length="224" mass="26654">MAKYLYLFWSLIFFAVWLVLFMHRRDLRYEIIYVSILFGFGGLVSQTTNIIDWWRPLNVLGTSVSVEDFIIGFSIGGIAAVIYEEIYRKRFRKRRIKIKDPGNPVIFILSFSLLYLFLYYVLQMGSFYSSILAYLISLAYILSVRTDLFADSIFSGLFMLFIGSAIYYLLIFIYPTFIKDFWYLREAWYTRLYFGVPLGEYIWFFFTGAFIGPLYEFVNKRKLI</sequence>
<dbReference type="Proteomes" id="UP000034256">
    <property type="component" value="Unassembled WGS sequence"/>
</dbReference>
<evidence type="ECO:0008006" key="4">
    <source>
        <dbReference type="Google" id="ProtNLM"/>
    </source>
</evidence>
<feature type="transmembrane region" description="Helical" evidence="1">
    <location>
        <begin position="127"/>
        <end position="144"/>
    </location>
</feature>
<proteinExistence type="predicted"/>
<keyword evidence="1" id="KW-0812">Transmembrane</keyword>
<feature type="transmembrane region" description="Helical" evidence="1">
    <location>
        <begin position="156"/>
        <end position="178"/>
    </location>
</feature>
<reference evidence="2 3" key="1">
    <citation type="journal article" date="2015" name="Nature">
        <title>rRNA introns, odd ribosomes, and small enigmatic genomes across a large radiation of phyla.</title>
        <authorList>
            <person name="Brown C.T."/>
            <person name="Hug L.A."/>
            <person name="Thomas B.C."/>
            <person name="Sharon I."/>
            <person name="Castelle C.J."/>
            <person name="Singh A."/>
            <person name="Wilkins M.J."/>
            <person name="Williams K.H."/>
            <person name="Banfield J.F."/>
        </authorList>
    </citation>
    <scope>NUCLEOTIDE SEQUENCE [LARGE SCALE GENOMIC DNA]</scope>
</reference>
<keyword evidence="1" id="KW-0472">Membrane</keyword>
<name>A0A0G0XJU7_9BACT</name>
<feature type="transmembrane region" description="Helical" evidence="1">
    <location>
        <begin position="198"/>
        <end position="218"/>
    </location>
</feature>
<keyword evidence="1" id="KW-1133">Transmembrane helix</keyword>
<evidence type="ECO:0000313" key="3">
    <source>
        <dbReference type="Proteomes" id="UP000034256"/>
    </source>
</evidence>
<feature type="transmembrane region" description="Helical" evidence="1">
    <location>
        <begin position="63"/>
        <end position="83"/>
    </location>
</feature>
<feature type="transmembrane region" description="Helical" evidence="1">
    <location>
        <begin position="104"/>
        <end position="121"/>
    </location>
</feature>
<organism evidence="2 3">
    <name type="scientific">Candidatus Wolfebacteria bacterium GW2011_GWA2_42_10</name>
    <dbReference type="NCBI Taxonomy" id="1619004"/>
    <lineage>
        <taxon>Bacteria</taxon>
        <taxon>Candidatus Wolfeibacteriota</taxon>
    </lineage>
</organism>
<protein>
    <recommendedName>
        <fullName evidence="4">Lycopene cyclase domain-containing protein</fullName>
    </recommendedName>
</protein>
<dbReference type="AlphaFoldDB" id="A0A0G0XJU7"/>
<dbReference type="EMBL" id="LCCF01000006">
    <property type="protein sequence ID" value="KKS25149.1"/>
    <property type="molecule type" value="Genomic_DNA"/>
</dbReference>
<evidence type="ECO:0000313" key="2">
    <source>
        <dbReference type="EMBL" id="KKS25149.1"/>
    </source>
</evidence>
<comment type="caution">
    <text evidence="2">The sequence shown here is derived from an EMBL/GenBank/DDBJ whole genome shotgun (WGS) entry which is preliminary data.</text>
</comment>